<comment type="pathway">
    <text evidence="1">Amino-acid biosynthesis; L-arginine biosynthesis; L-arginine from L-ornithine and carbamoyl phosphate: step 3/3.</text>
</comment>
<feature type="region of interest" description="Disordered" evidence="3">
    <location>
        <begin position="435"/>
        <end position="464"/>
    </location>
</feature>
<keyword evidence="1" id="KW-0963">Cytoplasm</keyword>
<dbReference type="AlphaFoldDB" id="A0ABD6CAB8"/>
<evidence type="ECO:0000259" key="4">
    <source>
        <dbReference type="Pfam" id="PF00206"/>
    </source>
</evidence>
<dbReference type="EMBL" id="JBHUDJ010000002">
    <property type="protein sequence ID" value="MFD1586651.1"/>
    <property type="molecule type" value="Genomic_DNA"/>
</dbReference>
<dbReference type="GO" id="GO:0004056">
    <property type="term" value="F:argininosuccinate lyase activity"/>
    <property type="evidence" value="ECO:0007669"/>
    <property type="project" value="UniProtKB-UniRule"/>
</dbReference>
<dbReference type="InterPro" id="IPR022761">
    <property type="entry name" value="Fumarate_lyase_N"/>
</dbReference>
<dbReference type="FunFam" id="1.20.200.10:FF:000015">
    <property type="entry name" value="argininosuccinate lyase isoform X2"/>
    <property type="match status" value="1"/>
</dbReference>
<evidence type="ECO:0000313" key="7">
    <source>
        <dbReference type="Proteomes" id="UP001597119"/>
    </source>
</evidence>
<dbReference type="RefSeq" id="WP_247379266.1">
    <property type="nucleotide sequence ID" value="NZ_JALLGV010000007.1"/>
</dbReference>
<keyword evidence="7" id="KW-1185">Reference proteome</keyword>
<feature type="domain" description="Fumarate lyase N-terminal" evidence="4">
    <location>
        <begin position="45"/>
        <end position="302"/>
    </location>
</feature>
<dbReference type="InterPro" id="IPR029419">
    <property type="entry name" value="Arg_succ_lyase_C"/>
</dbReference>
<dbReference type="InterPro" id="IPR000362">
    <property type="entry name" value="Fumarate_lyase_fam"/>
</dbReference>
<dbReference type="PANTHER" id="PTHR43814">
    <property type="entry name" value="ARGININOSUCCINATE LYASE"/>
    <property type="match status" value="1"/>
</dbReference>
<reference evidence="6 7" key="1">
    <citation type="journal article" date="2019" name="Int. J. Syst. Evol. Microbiol.">
        <title>The Global Catalogue of Microorganisms (GCM) 10K type strain sequencing project: providing services to taxonomists for standard genome sequencing and annotation.</title>
        <authorList>
            <consortium name="The Broad Institute Genomics Platform"/>
            <consortium name="The Broad Institute Genome Sequencing Center for Infectious Disease"/>
            <person name="Wu L."/>
            <person name="Ma J."/>
        </authorList>
    </citation>
    <scope>NUCLEOTIDE SEQUENCE [LARGE SCALE GENOMIC DNA]</scope>
    <source>
        <strain evidence="6 7">CGMCC 1.12125</strain>
    </source>
</reference>
<dbReference type="PRINTS" id="PR00145">
    <property type="entry name" value="ARGSUCLYASE"/>
</dbReference>
<comment type="similarity">
    <text evidence="1">Belongs to the lyase 1 family. Argininosuccinate lyase subfamily.</text>
</comment>
<dbReference type="Proteomes" id="UP001597119">
    <property type="component" value="Unassembled WGS sequence"/>
</dbReference>
<dbReference type="SUPFAM" id="SSF48557">
    <property type="entry name" value="L-aspartase-like"/>
    <property type="match status" value="1"/>
</dbReference>
<dbReference type="InterPro" id="IPR024083">
    <property type="entry name" value="Fumarase/histidase_N"/>
</dbReference>
<dbReference type="GO" id="GO:0005737">
    <property type="term" value="C:cytoplasm"/>
    <property type="evidence" value="ECO:0007669"/>
    <property type="project" value="UniProtKB-SubCell"/>
</dbReference>
<name>A0ABD6CAB8_9EURY</name>
<proteinExistence type="inferred from homology"/>
<dbReference type="NCBIfam" id="TIGR00838">
    <property type="entry name" value="argH"/>
    <property type="match status" value="1"/>
</dbReference>
<dbReference type="InterPro" id="IPR008948">
    <property type="entry name" value="L-Aspartase-like"/>
</dbReference>
<dbReference type="HAMAP" id="MF_00006">
    <property type="entry name" value="Arg_succ_lyase"/>
    <property type="match status" value="1"/>
</dbReference>
<sequence length="493" mass="52241">MSEEPTDDSSTDASGDVVRRDRFSGGPARGFLSSLAADERIFEADLAVDRAHVVMLAEQGIVDEDDAGAIFDALDEIEDAGHGDLPDGEDVHAAIETAVIQRVGQKGGRMHTARSRNDEVATCIRYRLRADLLDAVETVVGAREQLLETAREHTETVMPGFTHLQYAQPTTVAHYLLSYERALARDTERLVDAYDRTNRSPLGGAAFAGTPFDVDRERTAELLGFDSVLVNSMDASSARDFLLEATTALANLATTLSGLAEDVVIFANDGYVDLSDDYSSTSSIMPQKKNPDTLELVRSRAGDAHAAVSGLLTTLKGLPRAYNRDLQRATGHGWEAVDAVIDATEVAAGAVATAEWNEDVLAAEAGDGFSTATGVADLLAMSGVPFRTAHEMVALAAEQSADPDYETLESAAQEVLGESLSAHVDRDAVEAALDPAESVASRDSAGGPAPTAVEGQLDAAEDDLAADEAALADEREALSGAENMLREEVAEYV</sequence>
<keyword evidence="1" id="KW-0055">Arginine biosynthesis</keyword>
<protein>
    <recommendedName>
        <fullName evidence="1 2">Argininosuccinate lyase</fullName>
        <shortName evidence="1">ASAL</shortName>
        <ecNumber evidence="1 2">4.3.2.1</ecNumber>
    </recommendedName>
    <alternativeName>
        <fullName evidence="1">Arginosuccinase</fullName>
    </alternativeName>
</protein>
<comment type="subcellular location">
    <subcellularLocation>
        <location evidence="1">Cytoplasm</location>
    </subcellularLocation>
</comment>
<dbReference type="Gene3D" id="1.10.275.10">
    <property type="entry name" value="Fumarase/aspartase (N-terminal domain)"/>
    <property type="match status" value="1"/>
</dbReference>
<organism evidence="6 7">
    <name type="scientific">Halorientalis brevis</name>
    <dbReference type="NCBI Taxonomy" id="1126241"/>
    <lineage>
        <taxon>Archaea</taxon>
        <taxon>Methanobacteriati</taxon>
        <taxon>Methanobacteriota</taxon>
        <taxon>Stenosarchaea group</taxon>
        <taxon>Halobacteria</taxon>
        <taxon>Halobacteriales</taxon>
        <taxon>Haloarculaceae</taxon>
        <taxon>Halorientalis</taxon>
    </lineage>
</organism>
<dbReference type="Gene3D" id="1.20.200.10">
    <property type="entry name" value="Fumarase/aspartase (Central domain)"/>
    <property type="match status" value="1"/>
</dbReference>
<feature type="compositionally biased region" description="Acidic residues" evidence="3">
    <location>
        <begin position="1"/>
        <end position="10"/>
    </location>
</feature>
<dbReference type="PRINTS" id="PR00149">
    <property type="entry name" value="FUMRATELYASE"/>
</dbReference>
<dbReference type="PANTHER" id="PTHR43814:SF1">
    <property type="entry name" value="ARGININOSUCCINATE LYASE"/>
    <property type="match status" value="1"/>
</dbReference>
<comment type="caution">
    <text evidence="6">The sequence shown here is derived from an EMBL/GenBank/DDBJ whole genome shotgun (WGS) entry which is preliminary data.</text>
</comment>
<feature type="domain" description="Argininosuccinate lyase C-terminal" evidence="5">
    <location>
        <begin position="369"/>
        <end position="440"/>
    </location>
</feature>
<dbReference type="Pfam" id="PF14698">
    <property type="entry name" value="ASL_C2"/>
    <property type="match status" value="1"/>
</dbReference>
<evidence type="ECO:0000256" key="1">
    <source>
        <dbReference type="HAMAP-Rule" id="MF_00006"/>
    </source>
</evidence>
<dbReference type="InterPro" id="IPR009049">
    <property type="entry name" value="Argininosuccinate_lyase"/>
</dbReference>
<feature type="region of interest" description="Disordered" evidence="3">
    <location>
        <begin position="1"/>
        <end position="21"/>
    </location>
</feature>
<comment type="catalytic activity">
    <reaction evidence="1">
        <text>2-(N(omega)-L-arginino)succinate = fumarate + L-arginine</text>
        <dbReference type="Rhea" id="RHEA:24020"/>
        <dbReference type="ChEBI" id="CHEBI:29806"/>
        <dbReference type="ChEBI" id="CHEBI:32682"/>
        <dbReference type="ChEBI" id="CHEBI:57472"/>
        <dbReference type="EC" id="4.3.2.1"/>
    </reaction>
</comment>
<keyword evidence="1" id="KW-0028">Amino-acid biosynthesis</keyword>
<dbReference type="EC" id="4.3.2.1" evidence="1 2"/>
<keyword evidence="1 6" id="KW-0456">Lyase</keyword>
<dbReference type="CDD" id="cd01359">
    <property type="entry name" value="Argininosuccinate_lyase"/>
    <property type="match status" value="1"/>
</dbReference>
<evidence type="ECO:0000313" key="6">
    <source>
        <dbReference type="EMBL" id="MFD1586651.1"/>
    </source>
</evidence>
<dbReference type="Pfam" id="PF00206">
    <property type="entry name" value="Lyase_1"/>
    <property type="match status" value="1"/>
</dbReference>
<evidence type="ECO:0000259" key="5">
    <source>
        <dbReference type="Pfam" id="PF14698"/>
    </source>
</evidence>
<dbReference type="GO" id="GO:0042450">
    <property type="term" value="P:L-arginine biosynthetic process via ornithine"/>
    <property type="evidence" value="ECO:0007669"/>
    <property type="project" value="UniProtKB-UniRule"/>
</dbReference>
<evidence type="ECO:0000256" key="2">
    <source>
        <dbReference type="NCBIfam" id="TIGR00838"/>
    </source>
</evidence>
<gene>
    <name evidence="1 6" type="primary">argH</name>
    <name evidence="6" type="ORF">ACFR9U_06625</name>
</gene>
<accession>A0ABD6CAB8</accession>
<evidence type="ECO:0000256" key="3">
    <source>
        <dbReference type="SAM" id="MobiDB-lite"/>
    </source>
</evidence>
<dbReference type="Gene3D" id="1.10.40.30">
    <property type="entry name" value="Fumarase/aspartase (C-terminal domain)"/>
    <property type="match status" value="1"/>
</dbReference>